<evidence type="ECO:0008006" key="3">
    <source>
        <dbReference type="Google" id="ProtNLM"/>
    </source>
</evidence>
<proteinExistence type="predicted"/>
<gene>
    <name evidence="1" type="ORF">DN53_16290</name>
</gene>
<evidence type="ECO:0000313" key="2">
    <source>
        <dbReference type="Proteomes" id="UP000290261"/>
    </source>
</evidence>
<evidence type="ECO:0000313" key="1">
    <source>
        <dbReference type="EMBL" id="RYC51189.1"/>
    </source>
</evidence>
<dbReference type="EMBL" id="JJMP01000007">
    <property type="protein sequence ID" value="RYC51189.1"/>
    <property type="molecule type" value="Genomic_DNA"/>
</dbReference>
<dbReference type="Proteomes" id="UP000290261">
    <property type="component" value="Unassembled WGS sequence"/>
</dbReference>
<name>A0A444VK92_9FLAO</name>
<dbReference type="AlphaFoldDB" id="A0A444VK92"/>
<protein>
    <recommendedName>
        <fullName evidence="3">Tetratricopeptide repeat protein</fullName>
    </recommendedName>
</protein>
<comment type="caution">
    <text evidence="1">The sequence shown here is derived from an EMBL/GenBank/DDBJ whole genome shotgun (WGS) entry which is preliminary data.</text>
</comment>
<dbReference type="Gene3D" id="1.25.40.10">
    <property type="entry name" value="Tetratricopeptide repeat domain"/>
    <property type="match status" value="1"/>
</dbReference>
<accession>A0A444VK92</accession>
<dbReference type="SUPFAM" id="SSF48452">
    <property type="entry name" value="TPR-like"/>
    <property type="match status" value="1"/>
</dbReference>
<reference evidence="1 2" key="1">
    <citation type="submission" date="2014-04" db="EMBL/GenBank/DDBJ databases">
        <title>Whole genome of Muricauda olearia.</title>
        <authorList>
            <person name="Zhang X.-H."/>
            <person name="Tang K."/>
        </authorList>
    </citation>
    <scope>NUCLEOTIDE SEQUENCE [LARGE SCALE GENOMIC DNA]</scope>
    <source>
        <strain evidence="1 2">Th120</strain>
    </source>
</reference>
<organism evidence="1 2">
    <name type="scientific">Flagellimonas olearia</name>
    <dbReference type="NCBI Taxonomy" id="552546"/>
    <lineage>
        <taxon>Bacteria</taxon>
        <taxon>Pseudomonadati</taxon>
        <taxon>Bacteroidota</taxon>
        <taxon>Flavobacteriia</taxon>
        <taxon>Flavobacteriales</taxon>
        <taxon>Flavobacteriaceae</taxon>
        <taxon>Flagellimonas</taxon>
    </lineage>
</organism>
<keyword evidence="2" id="KW-1185">Reference proteome</keyword>
<dbReference type="InterPro" id="IPR011990">
    <property type="entry name" value="TPR-like_helical_dom_sf"/>
</dbReference>
<sequence>MDFTDVENPTLSEQSVVGQPNSSAIWLSGIERNMGFVYNEMLVLAELGSDNYVNTETFFNQFLDNLEFQPADPDLRDATREVARLREMAIFGLETVGPADTEYTTAIEADYNFYLGMAYLYSAMYFPALPQEPLGPMVASAQHYQDAIAQFDVAIGLNGSETKYHLAKARANYYLGNKAAAVAAANDALAISRTFDNTVRYDAAAPDLVPNGTQSDNRFEDALYQRGTFDDLQPLPTLDFLDPKYSYLSDEEDAPIHYLKAEEALLILAEANLADSNVPAAQANLTELLELIATREVRSVDDAIEGRTEDDPGSRPDNATVVVNGRAGLVLDRQSGDVDVPSVSGTSLTAGEIAGLTADDAGLELLYRTRQEVFIAEGLRFVDMGLKLIVDENEVLQNENISAGDLGTVALIPPFIDAIKTQLDAITYDAGTGVATTAVNVNEILVANKSSEFVLPFH</sequence>